<dbReference type="Pfam" id="PF01522">
    <property type="entry name" value="Polysacc_deac_1"/>
    <property type="match status" value="1"/>
</dbReference>
<gene>
    <name evidence="2" type="ORF">JIN87_10500</name>
</gene>
<comment type="caution">
    <text evidence="2">The sequence shown here is derived from an EMBL/GenBank/DDBJ whole genome shotgun (WGS) entry which is preliminary data.</text>
</comment>
<dbReference type="Gene3D" id="3.20.20.370">
    <property type="entry name" value="Glycoside hydrolase/deacetylase"/>
    <property type="match status" value="1"/>
</dbReference>
<dbReference type="RefSeq" id="WP_200355516.1">
    <property type="nucleotide sequence ID" value="NZ_JAENIL010000017.1"/>
</dbReference>
<proteinExistence type="predicted"/>
<name>A0A934RVL9_9BACT</name>
<dbReference type="EMBL" id="JAENIL010000017">
    <property type="protein sequence ID" value="MBK1877301.1"/>
    <property type="molecule type" value="Genomic_DNA"/>
</dbReference>
<reference evidence="2" key="1">
    <citation type="submission" date="2021-01" db="EMBL/GenBank/DDBJ databases">
        <title>Modified the classification status of verrucomicrobia.</title>
        <authorList>
            <person name="Feng X."/>
        </authorList>
    </citation>
    <scope>NUCLEOTIDE SEQUENCE</scope>
    <source>
        <strain evidence="2">KCTC 13126</strain>
    </source>
</reference>
<protein>
    <submittedName>
        <fullName evidence="2">Polysaccharide deacetylase family protein</fullName>
    </submittedName>
</protein>
<keyword evidence="3" id="KW-1185">Reference proteome</keyword>
<sequence>MDRRNFIKTSFAAAGTFSLGSIGLNAAPHKTHALSLSFDDGFKKSFYRIAEIHENYGLKACLNVIATGHLKSFNAEPKWIPQELLGDFDDWNKLNERGHEIMPHTWEHLNLTEIPVEKAKENIEKCLSYFEENLSGYNSQGAVYNFAYNASITELEDFALSKVSAVRTGGWLVLNNTMVNGFPVKELPFRLGCWGHGPGFCDDYIEQEINKFLASKGGWLILNLHGLDEEGWGPVSTIYLDTLLRRLSMIDYLTVQPTGEIVKELAKH</sequence>
<evidence type="ECO:0000313" key="2">
    <source>
        <dbReference type="EMBL" id="MBK1877301.1"/>
    </source>
</evidence>
<accession>A0A934RVL9</accession>
<dbReference type="GO" id="GO:0016810">
    <property type="term" value="F:hydrolase activity, acting on carbon-nitrogen (but not peptide) bonds"/>
    <property type="evidence" value="ECO:0007669"/>
    <property type="project" value="InterPro"/>
</dbReference>
<organism evidence="2 3">
    <name type="scientific">Pelagicoccus mobilis</name>
    <dbReference type="NCBI Taxonomy" id="415221"/>
    <lineage>
        <taxon>Bacteria</taxon>
        <taxon>Pseudomonadati</taxon>
        <taxon>Verrucomicrobiota</taxon>
        <taxon>Opitutia</taxon>
        <taxon>Puniceicoccales</taxon>
        <taxon>Pelagicoccaceae</taxon>
        <taxon>Pelagicoccus</taxon>
    </lineage>
</organism>
<dbReference type="Proteomes" id="UP000617628">
    <property type="component" value="Unassembled WGS sequence"/>
</dbReference>
<evidence type="ECO:0000313" key="3">
    <source>
        <dbReference type="Proteomes" id="UP000617628"/>
    </source>
</evidence>
<dbReference type="SUPFAM" id="SSF88713">
    <property type="entry name" value="Glycoside hydrolase/deacetylase"/>
    <property type="match status" value="1"/>
</dbReference>
<dbReference type="AlphaFoldDB" id="A0A934RVL9"/>
<feature type="domain" description="NodB homology" evidence="1">
    <location>
        <begin position="29"/>
        <end position="134"/>
    </location>
</feature>
<dbReference type="GO" id="GO:0005975">
    <property type="term" value="P:carbohydrate metabolic process"/>
    <property type="evidence" value="ECO:0007669"/>
    <property type="project" value="InterPro"/>
</dbReference>
<evidence type="ECO:0000259" key="1">
    <source>
        <dbReference type="Pfam" id="PF01522"/>
    </source>
</evidence>
<dbReference type="InterPro" id="IPR011330">
    <property type="entry name" value="Glyco_hydro/deAcase_b/a-brl"/>
</dbReference>
<dbReference type="InterPro" id="IPR002509">
    <property type="entry name" value="NODB_dom"/>
</dbReference>